<feature type="transmembrane region" description="Helical" evidence="11">
    <location>
        <begin position="66"/>
        <end position="86"/>
    </location>
</feature>
<dbReference type="Pfam" id="PF00005">
    <property type="entry name" value="ABC_tran"/>
    <property type="match status" value="2"/>
</dbReference>
<accession>A0A6A5W2F7</accession>
<dbReference type="GO" id="GO:0016887">
    <property type="term" value="F:ATP hydrolysis activity"/>
    <property type="evidence" value="ECO:0007669"/>
    <property type="project" value="InterPro"/>
</dbReference>
<dbReference type="Proteomes" id="UP000799779">
    <property type="component" value="Unassembled WGS sequence"/>
</dbReference>
<dbReference type="OrthoDB" id="6500128at2759"/>
<keyword evidence="7" id="KW-0067">ATP-binding</keyword>
<keyword evidence="14" id="KW-0378">Hydrolase</keyword>
<dbReference type="Gene3D" id="3.40.50.300">
    <property type="entry name" value="P-loop containing nucleotide triphosphate hydrolases"/>
    <property type="match status" value="2"/>
</dbReference>
<comment type="similarity">
    <text evidence="2">Belongs to the ABC transporter superfamily. ABCC family. Conjugate transporter (TC 3.A.1.208) subfamily.</text>
</comment>
<feature type="transmembrane region" description="Helical" evidence="11">
    <location>
        <begin position="126"/>
        <end position="150"/>
    </location>
</feature>
<sequence length="1521" mass="169522">MYSSLPLPTNWVSLVIASIFTLVALRAVYLQYHDGKPKDRFYQDIDGSATPEAIASLSSRRVKFAILYYSILGTATSALSLAAPFLYEIEQRGPSNSWAHVASWGLISLQAVCVLFIHSSMTSSSLCLLLAISTCTLAISSVAQLLHNIAEEERSIVKNVLLIIDISTAIGLGIVSLTPPRRPDVFYNSRVVDRQRTVSILSRYTWSWFEPLYQHAALHNGLTAEDIPRADARLRSVELKDKWDRLYKNLSLRWSFVSMYRRRFILLWAVTLIRCAVGMLPFWAMYCILEILRDRNSTAQQSELISTILLMVISNLVDSWIEGWLYWYSLSALALPIRAQISNLVFEKALRCKGTTSLSRESATDLQSGEKSLNGQQVSKPNPAIVNLVGIDTDRLFYFVQNHFMLLNGVFKVIIFYMFLIRLLGWKPCAAGVVAWALMLPAHTWFSNKLMSQSRILMNLRDMRVSKISEMLVSMRQIKFSAMEPQWLKIILGLREHELRALWKFFIADSGLASCSVLSPILVAVATLSCWYEPPGAYYVLINTSLTPSVAFVSIGIFNTLETSLEALPELLTQGFDSLVSLKRIQTFLQEQDWESVPARGSTISFKGASISWPSNTQIRDEERFVIRNIDLSFPSGGLSVISGETGSGKTLLLSAILGEIELREGLIQVPSIQRPGSCNYQQWIIPGSVAYISQTPWLENASLRDNILFGLPFLRDRYENVIDACALKEDLATNSEGDAMELGINGSNLSGGQRWRVTLARAVYSRAEILLLEDVFSAVDTQVGAHILSKCLLGDLCLTRTRILATHHLGLVLDTADFLVELGSGRVLYSGLPSKGVPRQDAQHQRLSSPDPIARSTVEPPRDTNTTEMPAETDLMGSLQSSSASKTPLMQEEICQKGKIKGSVYLAYIQGSGSLSAWVLCVGIFIAYQIGIIARAWWLGVWTSHTDKKLLSSDNLKGNQFRLPMALNTHHYFESTGQSSSHEDVVFYLKIWITISLAAAIIGVFRYIVSYALAIRGSRTLFRNMLHTVSYVPLQWLDTVPIGRVLNRFTADINTIDGRVPTTWNYLLADVLRLIGICAASSLTSSWLIPPAIVLIGLATVVGGRYVLVSRALRRLENISKSPVFETFNTTVTGIATIRAYRRTQTYITKMHHQIDAWTMNTFYIALANRWMSFRMALIAALFTLASGIVLVVIPIDTSLVGLALSFILDFTESLRFTIRWFGDLELEMSAMERVLEYTTLPTEPITQGKPPAAAWPASGAIEFEDLEVSYAPHLPPVLKSISLQIRHGERIGVVGRTGAGKSSLTLALFRFLEPISGRISIDGVDTSSVALADLRSRLAIIPQHPVLFSGTIRSNMDPFNTHSDTELFDVLAKVNLITPLNRNGRDTDNNMFEDLSHSISESGKNLSQGQQQLLSIARALLSRSKIIVLDEATSAVDMATDQLIQDAIRDWFNDSTLIVIAHRLSTVCHFDRIMVLDFGQMVELGTPRELWEKEGVFRSMCEQAGQGEKEKLRETFSSK</sequence>
<feature type="transmembrane region" description="Helical" evidence="11">
    <location>
        <begin position="538"/>
        <end position="558"/>
    </location>
</feature>
<dbReference type="InterPro" id="IPR017871">
    <property type="entry name" value="ABC_transporter-like_CS"/>
</dbReference>
<evidence type="ECO:0000256" key="8">
    <source>
        <dbReference type="ARBA" id="ARBA00022989"/>
    </source>
</evidence>
<evidence type="ECO:0000256" key="3">
    <source>
        <dbReference type="ARBA" id="ARBA00022448"/>
    </source>
</evidence>
<feature type="domain" description="ABC transmembrane type-1" evidence="13">
    <location>
        <begin position="920"/>
        <end position="1228"/>
    </location>
</feature>
<evidence type="ECO:0000256" key="7">
    <source>
        <dbReference type="ARBA" id="ARBA00022840"/>
    </source>
</evidence>
<dbReference type="PANTHER" id="PTHR24223:SF456">
    <property type="entry name" value="MULTIDRUG RESISTANCE-ASSOCIATED PROTEIN LETHAL(2)03659"/>
    <property type="match status" value="1"/>
</dbReference>
<dbReference type="InterPro" id="IPR050173">
    <property type="entry name" value="ABC_transporter_C-like"/>
</dbReference>
<dbReference type="FunFam" id="1.20.1560.10:FF:000013">
    <property type="entry name" value="ABC transporter C family member 2"/>
    <property type="match status" value="1"/>
</dbReference>
<dbReference type="PROSITE" id="PS50893">
    <property type="entry name" value="ABC_TRANSPORTER_2"/>
    <property type="match status" value="2"/>
</dbReference>
<feature type="domain" description="ABC transmembrane type-1" evidence="13">
    <location>
        <begin position="268"/>
        <end position="574"/>
    </location>
</feature>
<evidence type="ECO:0000259" key="12">
    <source>
        <dbReference type="PROSITE" id="PS50893"/>
    </source>
</evidence>
<feature type="domain" description="ABC transporter" evidence="12">
    <location>
        <begin position="1263"/>
        <end position="1505"/>
    </location>
</feature>
<dbReference type="SMART" id="SM00382">
    <property type="entry name" value="AAA"/>
    <property type="match status" value="2"/>
</dbReference>
<feature type="transmembrane region" description="Helical" evidence="11">
    <location>
        <begin position="430"/>
        <end position="448"/>
    </location>
</feature>
<dbReference type="SUPFAM" id="SSF52540">
    <property type="entry name" value="P-loop containing nucleoside triphosphate hydrolases"/>
    <property type="match status" value="2"/>
</dbReference>
<dbReference type="Pfam" id="PF00664">
    <property type="entry name" value="ABC_membrane"/>
    <property type="match status" value="2"/>
</dbReference>
<feature type="transmembrane region" description="Helical" evidence="11">
    <location>
        <begin position="404"/>
        <end position="424"/>
    </location>
</feature>
<dbReference type="PROSITE" id="PS50929">
    <property type="entry name" value="ABC_TM1F"/>
    <property type="match status" value="2"/>
</dbReference>
<keyword evidence="9 11" id="KW-0472">Membrane</keyword>
<keyword evidence="4 11" id="KW-0812">Transmembrane</keyword>
<evidence type="ECO:0000313" key="14">
    <source>
        <dbReference type="EMBL" id="KAF1996082.1"/>
    </source>
</evidence>
<evidence type="ECO:0000256" key="6">
    <source>
        <dbReference type="ARBA" id="ARBA00022741"/>
    </source>
</evidence>
<feature type="transmembrane region" description="Helical" evidence="11">
    <location>
        <begin position="1090"/>
        <end position="1109"/>
    </location>
</feature>
<dbReference type="PROSITE" id="PS00211">
    <property type="entry name" value="ABC_TRANSPORTER_1"/>
    <property type="match status" value="1"/>
</dbReference>
<feature type="transmembrane region" description="Helical" evidence="11">
    <location>
        <begin position="992"/>
        <end position="1016"/>
    </location>
</feature>
<comment type="subcellular location">
    <subcellularLocation>
        <location evidence="1">Membrane</location>
        <topology evidence="1">Multi-pass membrane protein</topology>
    </subcellularLocation>
</comment>
<feature type="transmembrane region" description="Helical" evidence="11">
    <location>
        <begin position="264"/>
        <end position="284"/>
    </location>
</feature>
<gene>
    <name evidence="14" type="ORF">P154DRAFT_499099</name>
</gene>
<dbReference type="EMBL" id="ML977629">
    <property type="protein sequence ID" value="KAF1996082.1"/>
    <property type="molecule type" value="Genomic_DNA"/>
</dbReference>
<evidence type="ECO:0000256" key="1">
    <source>
        <dbReference type="ARBA" id="ARBA00004141"/>
    </source>
</evidence>
<feature type="transmembrane region" description="Helical" evidence="11">
    <location>
        <begin position="916"/>
        <end position="939"/>
    </location>
</feature>
<dbReference type="FunFam" id="3.40.50.300:FF:000565">
    <property type="entry name" value="ABC bile acid transporter"/>
    <property type="match status" value="1"/>
</dbReference>
<dbReference type="SUPFAM" id="SSF90123">
    <property type="entry name" value="ABC transporter transmembrane region"/>
    <property type="match status" value="2"/>
</dbReference>
<protein>
    <submittedName>
        <fullName evidence="14">P-loop containing nucleoside triphosphate hydrolase protein</fullName>
    </submittedName>
</protein>
<dbReference type="CDD" id="cd18596">
    <property type="entry name" value="ABC_6TM_VMR1_D1_like"/>
    <property type="match status" value="1"/>
</dbReference>
<feature type="transmembrane region" description="Helical" evidence="11">
    <location>
        <begin position="505"/>
        <end position="526"/>
    </location>
</feature>
<evidence type="ECO:0000256" key="5">
    <source>
        <dbReference type="ARBA" id="ARBA00022737"/>
    </source>
</evidence>
<dbReference type="Gene3D" id="1.20.1560.10">
    <property type="entry name" value="ABC transporter type 1, transmembrane domain"/>
    <property type="match status" value="2"/>
</dbReference>
<dbReference type="GO" id="GO:0005524">
    <property type="term" value="F:ATP binding"/>
    <property type="evidence" value="ECO:0007669"/>
    <property type="project" value="UniProtKB-KW"/>
</dbReference>
<feature type="transmembrane region" description="Helical" evidence="11">
    <location>
        <begin position="1065"/>
        <end position="1084"/>
    </location>
</feature>
<dbReference type="CDD" id="cd03250">
    <property type="entry name" value="ABCC_MRP_domain1"/>
    <property type="match status" value="1"/>
</dbReference>
<evidence type="ECO:0000313" key="15">
    <source>
        <dbReference type="Proteomes" id="UP000799779"/>
    </source>
</evidence>
<feature type="domain" description="ABC transporter" evidence="12">
    <location>
        <begin position="606"/>
        <end position="850"/>
    </location>
</feature>
<feature type="transmembrane region" description="Helical" evidence="11">
    <location>
        <begin position="1177"/>
        <end position="1195"/>
    </location>
</feature>
<evidence type="ECO:0000256" key="9">
    <source>
        <dbReference type="ARBA" id="ARBA00023136"/>
    </source>
</evidence>
<feature type="transmembrane region" description="Helical" evidence="11">
    <location>
        <begin position="12"/>
        <end position="32"/>
    </location>
</feature>
<keyword evidence="3" id="KW-0813">Transport</keyword>
<dbReference type="PANTHER" id="PTHR24223">
    <property type="entry name" value="ATP-BINDING CASSETTE SUB-FAMILY C"/>
    <property type="match status" value="1"/>
</dbReference>
<feature type="transmembrane region" description="Helical" evidence="11">
    <location>
        <begin position="98"/>
        <end position="117"/>
    </location>
</feature>
<dbReference type="GO" id="GO:0016020">
    <property type="term" value="C:membrane"/>
    <property type="evidence" value="ECO:0007669"/>
    <property type="project" value="UniProtKB-SubCell"/>
</dbReference>
<name>A0A6A5W2F7_9PLEO</name>
<evidence type="ECO:0000259" key="13">
    <source>
        <dbReference type="PROSITE" id="PS50929"/>
    </source>
</evidence>
<keyword evidence="15" id="KW-1185">Reference proteome</keyword>
<keyword evidence="6" id="KW-0547">Nucleotide-binding</keyword>
<dbReference type="CDD" id="cd18604">
    <property type="entry name" value="ABC_6TM_VMR1_D2_like"/>
    <property type="match status" value="1"/>
</dbReference>
<dbReference type="InterPro" id="IPR003439">
    <property type="entry name" value="ABC_transporter-like_ATP-bd"/>
</dbReference>
<dbReference type="InterPro" id="IPR003593">
    <property type="entry name" value="AAA+_ATPase"/>
</dbReference>
<feature type="transmembrane region" description="Helical" evidence="11">
    <location>
        <begin position="156"/>
        <end position="177"/>
    </location>
</feature>
<dbReference type="InterPro" id="IPR011527">
    <property type="entry name" value="ABC1_TM_dom"/>
</dbReference>
<dbReference type="GO" id="GO:0005737">
    <property type="term" value="C:cytoplasm"/>
    <property type="evidence" value="ECO:0007669"/>
    <property type="project" value="UniProtKB-ARBA"/>
</dbReference>
<dbReference type="GO" id="GO:0140359">
    <property type="term" value="F:ABC-type transporter activity"/>
    <property type="evidence" value="ECO:0007669"/>
    <property type="project" value="InterPro"/>
</dbReference>
<dbReference type="InterPro" id="IPR036640">
    <property type="entry name" value="ABC1_TM_sf"/>
</dbReference>
<reference evidence="14" key="1">
    <citation type="journal article" date="2020" name="Stud. Mycol.">
        <title>101 Dothideomycetes genomes: a test case for predicting lifestyles and emergence of pathogens.</title>
        <authorList>
            <person name="Haridas S."/>
            <person name="Albert R."/>
            <person name="Binder M."/>
            <person name="Bloem J."/>
            <person name="Labutti K."/>
            <person name="Salamov A."/>
            <person name="Andreopoulos B."/>
            <person name="Baker S."/>
            <person name="Barry K."/>
            <person name="Bills G."/>
            <person name="Bluhm B."/>
            <person name="Cannon C."/>
            <person name="Castanera R."/>
            <person name="Culley D."/>
            <person name="Daum C."/>
            <person name="Ezra D."/>
            <person name="Gonzalez J."/>
            <person name="Henrissat B."/>
            <person name="Kuo A."/>
            <person name="Liang C."/>
            <person name="Lipzen A."/>
            <person name="Lutzoni F."/>
            <person name="Magnuson J."/>
            <person name="Mondo S."/>
            <person name="Nolan M."/>
            <person name="Ohm R."/>
            <person name="Pangilinan J."/>
            <person name="Park H.-J."/>
            <person name="Ramirez L."/>
            <person name="Alfaro M."/>
            <person name="Sun H."/>
            <person name="Tritt A."/>
            <person name="Yoshinaga Y."/>
            <person name="Zwiers L.-H."/>
            <person name="Turgeon B."/>
            <person name="Goodwin S."/>
            <person name="Spatafora J."/>
            <person name="Crous P."/>
            <person name="Grigoriev I."/>
        </authorList>
    </citation>
    <scope>NUCLEOTIDE SEQUENCE</scope>
    <source>
        <strain evidence="14">CBS 123094</strain>
    </source>
</reference>
<evidence type="ECO:0000256" key="10">
    <source>
        <dbReference type="SAM" id="MobiDB-lite"/>
    </source>
</evidence>
<evidence type="ECO:0000256" key="4">
    <source>
        <dbReference type="ARBA" id="ARBA00022692"/>
    </source>
</evidence>
<keyword evidence="5" id="KW-0677">Repeat</keyword>
<feature type="region of interest" description="Disordered" evidence="10">
    <location>
        <begin position="836"/>
        <end position="878"/>
    </location>
</feature>
<dbReference type="CDD" id="cd03244">
    <property type="entry name" value="ABCC_MRP_domain2"/>
    <property type="match status" value="1"/>
</dbReference>
<proteinExistence type="inferred from homology"/>
<organism evidence="14 15">
    <name type="scientific">Amniculicola lignicola CBS 123094</name>
    <dbReference type="NCBI Taxonomy" id="1392246"/>
    <lineage>
        <taxon>Eukaryota</taxon>
        <taxon>Fungi</taxon>
        <taxon>Dikarya</taxon>
        <taxon>Ascomycota</taxon>
        <taxon>Pezizomycotina</taxon>
        <taxon>Dothideomycetes</taxon>
        <taxon>Pleosporomycetidae</taxon>
        <taxon>Pleosporales</taxon>
        <taxon>Amniculicolaceae</taxon>
        <taxon>Amniculicola</taxon>
    </lineage>
</organism>
<evidence type="ECO:0000256" key="11">
    <source>
        <dbReference type="SAM" id="Phobius"/>
    </source>
</evidence>
<evidence type="ECO:0000256" key="2">
    <source>
        <dbReference type="ARBA" id="ARBA00009726"/>
    </source>
</evidence>
<dbReference type="InterPro" id="IPR027417">
    <property type="entry name" value="P-loop_NTPase"/>
</dbReference>
<keyword evidence="8 11" id="KW-1133">Transmembrane helix</keyword>